<dbReference type="KEGG" id="cvr:CHLNCDRAFT_139330"/>
<dbReference type="PANTHER" id="PTHR21514">
    <property type="entry name" value="AP-4 COMPLEX ACCESSORY SUBUNIT TEPSIN"/>
    <property type="match status" value="1"/>
</dbReference>
<dbReference type="RefSeq" id="XP_005844261.1">
    <property type="nucleotide sequence ID" value="XM_005844199.1"/>
</dbReference>
<dbReference type="InterPro" id="IPR039273">
    <property type="entry name" value="TEPSIN"/>
</dbReference>
<evidence type="ECO:0008006" key="4">
    <source>
        <dbReference type="Google" id="ProtNLM"/>
    </source>
</evidence>
<proteinExistence type="predicted"/>
<feature type="region of interest" description="Disordered" evidence="1">
    <location>
        <begin position="116"/>
        <end position="157"/>
    </location>
</feature>
<dbReference type="Proteomes" id="UP000008141">
    <property type="component" value="Unassembled WGS sequence"/>
</dbReference>
<sequence length="269" mass="27563">MSELVGAWVGWAKTKLLVEQATSSTDDPTPIYMLDEVVAALADGDTRAGVDAVALKLVTHIGRKGSSDLRRLMARRSGAVRDLLHYRCDPDPFKGDTVWKRVQEYAQEALNAIHGTPDSGGRIQGFGSDAPGSGGGGYGSSMGFGSDSAGGGSSSSSRMVGFGSADVLQSGMQTDGYSASAVDGADTFAGAAGSAAPGRDDLQAFVDGISGLDGPSVAQLLERKLEVGPWQSTLRALCAIEAVAESGSSAACGQVAVHFQAHPEAHRTS</sequence>
<dbReference type="Gene3D" id="1.25.40.90">
    <property type="match status" value="1"/>
</dbReference>
<keyword evidence="3" id="KW-1185">Reference proteome</keyword>
<dbReference type="InParanoid" id="E1ZQ13"/>
<feature type="compositionally biased region" description="Gly residues" evidence="1">
    <location>
        <begin position="132"/>
        <end position="153"/>
    </location>
</feature>
<dbReference type="OrthoDB" id="118154at2759"/>
<protein>
    <recommendedName>
        <fullName evidence="4">ENTH domain-containing protein</fullName>
    </recommendedName>
</protein>
<dbReference type="GeneID" id="17351527"/>
<dbReference type="InterPro" id="IPR008942">
    <property type="entry name" value="ENTH_VHS"/>
</dbReference>
<dbReference type="GO" id="GO:0032588">
    <property type="term" value="C:trans-Golgi network membrane"/>
    <property type="evidence" value="ECO:0007669"/>
    <property type="project" value="TreeGrafter"/>
</dbReference>
<dbReference type="EMBL" id="GL433858">
    <property type="protein sequence ID" value="EFN52159.1"/>
    <property type="molecule type" value="Genomic_DNA"/>
</dbReference>
<dbReference type="AlphaFoldDB" id="E1ZQ13"/>
<organism evidence="3">
    <name type="scientific">Chlorella variabilis</name>
    <name type="common">Green alga</name>
    <dbReference type="NCBI Taxonomy" id="554065"/>
    <lineage>
        <taxon>Eukaryota</taxon>
        <taxon>Viridiplantae</taxon>
        <taxon>Chlorophyta</taxon>
        <taxon>core chlorophytes</taxon>
        <taxon>Trebouxiophyceae</taxon>
        <taxon>Chlorellales</taxon>
        <taxon>Chlorellaceae</taxon>
        <taxon>Chlorella clade</taxon>
        <taxon>Chlorella</taxon>
    </lineage>
</organism>
<gene>
    <name evidence="2" type="ORF">CHLNCDRAFT_139330</name>
</gene>
<reference evidence="2 3" key="1">
    <citation type="journal article" date="2010" name="Plant Cell">
        <title>The Chlorella variabilis NC64A genome reveals adaptation to photosymbiosis, coevolution with viruses, and cryptic sex.</title>
        <authorList>
            <person name="Blanc G."/>
            <person name="Duncan G."/>
            <person name="Agarkova I."/>
            <person name="Borodovsky M."/>
            <person name="Gurnon J."/>
            <person name="Kuo A."/>
            <person name="Lindquist E."/>
            <person name="Lucas S."/>
            <person name="Pangilinan J."/>
            <person name="Polle J."/>
            <person name="Salamov A."/>
            <person name="Terry A."/>
            <person name="Yamada T."/>
            <person name="Dunigan D.D."/>
            <person name="Grigoriev I.V."/>
            <person name="Claverie J.M."/>
            <person name="Van Etten J.L."/>
        </authorList>
    </citation>
    <scope>NUCLEOTIDE SEQUENCE [LARGE SCALE GENOMIC DNA]</scope>
    <source>
        <strain evidence="2 3">NC64A</strain>
    </source>
</reference>
<evidence type="ECO:0000256" key="1">
    <source>
        <dbReference type="SAM" id="MobiDB-lite"/>
    </source>
</evidence>
<accession>E1ZQ13</accession>
<evidence type="ECO:0000313" key="3">
    <source>
        <dbReference type="Proteomes" id="UP000008141"/>
    </source>
</evidence>
<evidence type="ECO:0000313" key="2">
    <source>
        <dbReference type="EMBL" id="EFN52159.1"/>
    </source>
</evidence>
<name>E1ZQ13_CHLVA</name>
<dbReference type="PANTHER" id="PTHR21514:SF0">
    <property type="entry name" value="AP-4 COMPLEX ACCESSORY SUBUNIT TEPSIN"/>
    <property type="match status" value="1"/>
</dbReference>